<comment type="subcellular location">
    <subcellularLocation>
        <location evidence="1 14">Endoplasmic reticulum membrane</location>
        <topology evidence="1 14">Multi-pass membrane protein</topology>
    </subcellularLocation>
</comment>
<dbReference type="GO" id="GO:0004169">
    <property type="term" value="F:dolichyl-phosphate-mannose-protein mannosyltransferase activity"/>
    <property type="evidence" value="ECO:0007669"/>
    <property type="project" value="UniProtKB-UniRule"/>
</dbReference>
<evidence type="ECO:0000256" key="6">
    <source>
        <dbReference type="ARBA" id="ARBA00022679"/>
    </source>
</evidence>
<organism evidence="16 17">
    <name type="scientific">Scheffersomyces stipitis (strain ATCC 58785 / CBS 6054 / NBRC 10063 / NRRL Y-11545)</name>
    <name type="common">Yeast</name>
    <name type="synonym">Pichia stipitis</name>
    <dbReference type="NCBI Taxonomy" id="322104"/>
    <lineage>
        <taxon>Eukaryota</taxon>
        <taxon>Fungi</taxon>
        <taxon>Dikarya</taxon>
        <taxon>Ascomycota</taxon>
        <taxon>Saccharomycotina</taxon>
        <taxon>Pichiomycetes</taxon>
        <taxon>Debaryomycetaceae</taxon>
        <taxon>Scheffersomyces</taxon>
    </lineage>
</organism>
<evidence type="ECO:0000259" key="15">
    <source>
        <dbReference type="PROSITE" id="PS50919"/>
    </source>
</evidence>
<feature type="transmembrane region" description="Helical" evidence="14">
    <location>
        <begin position="644"/>
        <end position="662"/>
    </location>
</feature>
<dbReference type="EC" id="2.4.1.109" evidence="4 14"/>
<gene>
    <name evidence="16" type="primary">PTM6</name>
    <name evidence="16" type="ORF">PICST_53466</name>
</gene>
<comment type="caution">
    <text evidence="16">The sequence shown here is derived from an EMBL/GenBank/DDBJ whole genome shotgun (WGS) entry which is preliminary data.</text>
</comment>
<evidence type="ECO:0000313" key="17">
    <source>
        <dbReference type="Proteomes" id="UP000002258"/>
    </source>
</evidence>
<evidence type="ECO:0000256" key="7">
    <source>
        <dbReference type="ARBA" id="ARBA00022692"/>
    </source>
</evidence>
<feature type="transmembrane region" description="Helical" evidence="14">
    <location>
        <begin position="604"/>
        <end position="624"/>
    </location>
</feature>
<evidence type="ECO:0000256" key="13">
    <source>
        <dbReference type="ARBA" id="ARBA00045102"/>
    </source>
</evidence>
<comment type="similarity">
    <text evidence="3 14">Belongs to the glycosyltransferase 39 family.</text>
</comment>
<feature type="transmembrane region" description="Helical" evidence="14">
    <location>
        <begin position="219"/>
        <end position="250"/>
    </location>
</feature>
<comment type="pathway">
    <text evidence="2 14">Protein modification; protein glycosylation.</text>
</comment>
<dbReference type="InterPro" id="IPR027005">
    <property type="entry name" value="PMT-like"/>
</dbReference>
<feature type="transmembrane region" description="Helical" evidence="14">
    <location>
        <begin position="700"/>
        <end position="720"/>
    </location>
</feature>
<keyword evidence="11 14" id="KW-0472">Membrane</keyword>
<dbReference type="InterPro" id="IPR036300">
    <property type="entry name" value="MIR_dom_sf"/>
</dbReference>
<dbReference type="GO" id="GO:0005789">
    <property type="term" value="C:endoplasmic reticulum membrane"/>
    <property type="evidence" value="ECO:0007669"/>
    <property type="project" value="UniProtKB-SubCell"/>
</dbReference>
<evidence type="ECO:0000256" key="14">
    <source>
        <dbReference type="RuleBase" id="RU367007"/>
    </source>
</evidence>
<comment type="catalytic activity">
    <reaction evidence="12 14">
        <text>a di-trans,poly-cis-dolichyl beta-D-mannosyl phosphate + L-threonyl-[protein] = 3-O-(alpha-D-mannosyl)-L-threonyl-[protein] + a di-trans,poly-cis-dolichyl phosphate + H(+)</text>
        <dbReference type="Rhea" id="RHEA:53396"/>
        <dbReference type="Rhea" id="RHEA-COMP:11060"/>
        <dbReference type="Rhea" id="RHEA-COMP:13547"/>
        <dbReference type="Rhea" id="RHEA-COMP:19498"/>
        <dbReference type="Rhea" id="RHEA-COMP:19501"/>
        <dbReference type="ChEBI" id="CHEBI:15378"/>
        <dbReference type="ChEBI" id="CHEBI:30013"/>
        <dbReference type="ChEBI" id="CHEBI:57683"/>
        <dbReference type="ChEBI" id="CHEBI:58211"/>
        <dbReference type="ChEBI" id="CHEBI:137323"/>
        <dbReference type="EC" id="2.4.1.109"/>
    </reaction>
</comment>
<dbReference type="AlphaFoldDB" id="A3GH56"/>
<comment type="catalytic activity">
    <reaction evidence="13 14">
        <text>a di-trans,poly-cis-dolichyl beta-D-mannosyl phosphate + L-seryl-[protein] = 3-O-(alpha-D-mannosyl)-L-seryl-[protein] + a di-trans,poly-cis-dolichyl phosphate + H(+)</text>
        <dbReference type="Rhea" id="RHEA:17377"/>
        <dbReference type="Rhea" id="RHEA-COMP:9863"/>
        <dbReference type="Rhea" id="RHEA-COMP:13546"/>
        <dbReference type="Rhea" id="RHEA-COMP:19498"/>
        <dbReference type="Rhea" id="RHEA-COMP:19501"/>
        <dbReference type="ChEBI" id="CHEBI:15378"/>
        <dbReference type="ChEBI" id="CHEBI:29999"/>
        <dbReference type="ChEBI" id="CHEBI:57683"/>
        <dbReference type="ChEBI" id="CHEBI:58211"/>
        <dbReference type="ChEBI" id="CHEBI:137321"/>
        <dbReference type="EC" id="2.4.1.109"/>
    </reaction>
</comment>
<evidence type="ECO:0000256" key="5">
    <source>
        <dbReference type="ARBA" id="ARBA00022676"/>
    </source>
</evidence>
<feature type="non-terminal residue" evidence="16">
    <location>
        <position position="1"/>
    </location>
</feature>
<dbReference type="InterPro" id="IPR032421">
    <property type="entry name" value="PMT_4TMC"/>
</dbReference>
<dbReference type="EMBL" id="AAVQ01000002">
    <property type="protein sequence ID" value="EAZ62991.2"/>
    <property type="molecule type" value="Genomic_DNA"/>
</dbReference>
<name>A3GH56_PICST</name>
<sequence length="745" mass="85874">EYRHLSNRKNQESQNEKILEEIISKTESLSISSHDNHASISRVFTMYINPLVLTALSAFVRLYRIDASNKVLWDEAHFGKFGSYYLKHEFYFDVHPPLGKLLVGLSGYLSGYDGNFSFDSGIEYGDNCNYVMMRCFNCMFSILCTPIAYKTSESLGFSQLTTWFICLSVIFEMISLTLSKFILLDSMLLFFTMLAFYCLVNVHNARVKNRLLSRQGTKALILTGFSIGCVCSVKWVGLFVTSVIGLYIIYDLLIKFYQLISTDQLGLKEYIFHWISRILTLIIYPFVIYLLCFKIHFLVLNHSGPGDGSISTLLQASLEGNKIKQGPRSVAFDSLVTLRSQGLSPNLLHSHDHSYPEGSQLQQITTYGFKDDNNDFVIKADKFLERSSGVVETSDTLLKHGDTIRLMHNKTRCFLHSQPISAPISDNHYEVSCISELEVNDFRNSWTVEVQGQEKSESPFFQSESEDEVHPISTNFRLKHKQLGCYLATTGYSYPSWGFQQGEVVCKYAILSRDKTTWWNIEDHSNNKFETPSESYVPPKPKFWKEFVLLNYGMLASNNALIPDPDKFDRLSSEWWEWPLLLSGIRLGSWGADDVKYFLMGNPFITWFSTFSLLIFILYVAACAVMHQRQILSYSVLGENWNELLIQGIFPFLAWFLHYFPFVVMGRVKYLHHYVPALYFAILVSAFVMETFIRKRLNRVIVCTIYLIAYIMIIASFWYLKDFSLGMEGPPSKFKKLKFLSSWML</sequence>
<comment type="function">
    <text evidence="14">Transfers mannose from Dol-P-mannose to Ser or Thr residues on proteins.</text>
</comment>
<evidence type="ECO:0000256" key="12">
    <source>
        <dbReference type="ARBA" id="ARBA00045085"/>
    </source>
</evidence>
<dbReference type="HOGENOM" id="CLU_008438_5_0_1"/>
<feature type="transmembrane region" description="Helical" evidence="14">
    <location>
        <begin position="160"/>
        <end position="182"/>
    </location>
</feature>
<keyword evidence="7 14" id="KW-0812">Transmembrane</keyword>
<dbReference type="PANTHER" id="PTHR10050">
    <property type="entry name" value="DOLICHYL-PHOSPHATE-MANNOSE--PROTEIN MANNOSYLTRANSFERASE"/>
    <property type="match status" value="1"/>
</dbReference>
<dbReference type="InParanoid" id="A3GH56"/>
<reference evidence="16 17" key="1">
    <citation type="journal article" date="2007" name="Nat. Biotechnol.">
        <title>Genome sequence of the lignocellulose-bioconverting and xylose-fermenting yeast Pichia stipitis.</title>
        <authorList>
            <person name="Jeffries T.W."/>
            <person name="Grigoriev I.V."/>
            <person name="Grimwood J."/>
            <person name="Laplaza J.M."/>
            <person name="Aerts A."/>
            <person name="Salamov A."/>
            <person name="Schmutz J."/>
            <person name="Lindquist E."/>
            <person name="Dehal P."/>
            <person name="Shapiro H."/>
            <person name="Jin Y.S."/>
            <person name="Passoth V."/>
            <person name="Richardson P.M."/>
        </authorList>
    </citation>
    <scope>NUCLEOTIDE SEQUENCE [LARGE SCALE GENOMIC DNA]</scope>
    <source>
        <strain evidence="17">ATCC 58785 / CBS 6054 / NBRC 10063 / NRRL Y-11545</strain>
    </source>
</reference>
<feature type="transmembrane region" description="Helical" evidence="14">
    <location>
        <begin position="674"/>
        <end position="693"/>
    </location>
</feature>
<feature type="domain" description="MIR" evidence="15">
    <location>
        <begin position="395"/>
        <end position="451"/>
    </location>
</feature>
<dbReference type="GeneID" id="4851605"/>
<accession>A3GH56</accession>
<protein>
    <recommendedName>
        <fullName evidence="4 14">Dolichyl-phosphate-mannose--protein mannosyltransferase</fullName>
        <ecNumber evidence="4 14">2.4.1.109</ecNumber>
    </recommendedName>
</protein>
<evidence type="ECO:0000256" key="9">
    <source>
        <dbReference type="ARBA" id="ARBA00022824"/>
    </source>
</evidence>
<dbReference type="PANTHER" id="PTHR10050:SF52">
    <property type="entry name" value="DOLICHYL-PHOSPHATE-MANNOSE--PROTEIN MANNOSYLTRANSFERASE 6"/>
    <property type="match status" value="1"/>
</dbReference>
<dbReference type="PROSITE" id="PS50919">
    <property type="entry name" value="MIR"/>
    <property type="match status" value="2"/>
</dbReference>
<keyword evidence="10 14" id="KW-1133">Transmembrane helix</keyword>
<dbReference type="Pfam" id="PF02815">
    <property type="entry name" value="MIR"/>
    <property type="match status" value="1"/>
</dbReference>
<keyword evidence="6 14" id="KW-0808">Transferase</keyword>
<keyword evidence="5 14" id="KW-0328">Glycosyltransferase</keyword>
<evidence type="ECO:0000256" key="8">
    <source>
        <dbReference type="ARBA" id="ARBA00022737"/>
    </source>
</evidence>
<evidence type="ECO:0000256" key="4">
    <source>
        <dbReference type="ARBA" id="ARBA00012839"/>
    </source>
</evidence>
<dbReference type="SMART" id="SM00472">
    <property type="entry name" value="MIR"/>
    <property type="match status" value="3"/>
</dbReference>
<dbReference type="OMA" id="GSPFNTW"/>
<dbReference type="InterPro" id="IPR003342">
    <property type="entry name" value="ArnT-like_N"/>
</dbReference>
<dbReference type="Gene3D" id="2.80.10.50">
    <property type="match status" value="1"/>
</dbReference>
<evidence type="ECO:0000256" key="3">
    <source>
        <dbReference type="ARBA" id="ARBA00007222"/>
    </source>
</evidence>
<keyword evidence="17" id="KW-1185">Reference proteome</keyword>
<dbReference type="STRING" id="322104.A3GH56"/>
<feature type="transmembrane region" description="Helical" evidence="14">
    <location>
        <begin position="188"/>
        <end position="207"/>
    </location>
</feature>
<dbReference type="OrthoDB" id="292747at2759"/>
<keyword evidence="8" id="KW-0677">Repeat</keyword>
<feature type="transmembrane region" description="Helical" evidence="14">
    <location>
        <begin position="44"/>
        <end position="63"/>
    </location>
</feature>
<dbReference type="Pfam" id="PF16192">
    <property type="entry name" value="PMT_4TMC"/>
    <property type="match status" value="1"/>
</dbReference>
<dbReference type="SUPFAM" id="SSF82109">
    <property type="entry name" value="MIR domain"/>
    <property type="match status" value="1"/>
</dbReference>
<dbReference type="Proteomes" id="UP000002258">
    <property type="component" value="Chromosome 1"/>
</dbReference>
<dbReference type="eggNOG" id="KOG3359">
    <property type="taxonomic scope" value="Eukaryota"/>
</dbReference>
<evidence type="ECO:0000313" key="16">
    <source>
        <dbReference type="EMBL" id="EAZ62991.2"/>
    </source>
</evidence>
<evidence type="ECO:0000256" key="10">
    <source>
        <dbReference type="ARBA" id="ARBA00022989"/>
    </source>
</evidence>
<dbReference type="RefSeq" id="XP_001387014.2">
    <property type="nucleotide sequence ID" value="XM_001386977.1"/>
</dbReference>
<dbReference type="UniPathway" id="UPA00378"/>
<dbReference type="Pfam" id="PF02366">
    <property type="entry name" value="PMT"/>
    <property type="match status" value="1"/>
</dbReference>
<evidence type="ECO:0000256" key="2">
    <source>
        <dbReference type="ARBA" id="ARBA00004922"/>
    </source>
</evidence>
<dbReference type="InterPro" id="IPR016093">
    <property type="entry name" value="MIR_motif"/>
</dbReference>
<dbReference type="KEGG" id="pic:PICST_53466"/>
<feature type="domain" description="MIR" evidence="15">
    <location>
        <begin position="466"/>
        <end position="524"/>
    </location>
</feature>
<proteinExistence type="inferred from homology"/>
<feature type="transmembrane region" description="Helical" evidence="14">
    <location>
        <begin position="270"/>
        <end position="292"/>
    </location>
</feature>
<keyword evidence="9 14" id="KW-0256">Endoplasmic reticulum</keyword>
<evidence type="ECO:0000256" key="1">
    <source>
        <dbReference type="ARBA" id="ARBA00004477"/>
    </source>
</evidence>
<evidence type="ECO:0000256" key="11">
    <source>
        <dbReference type="ARBA" id="ARBA00023136"/>
    </source>
</evidence>